<dbReference type="RefSeq" id="WP_021401040.1">
    <property type="nucleotide sequence ID" value="NZ_MZGV01000002.1"/>
</dbReference>
<name>A0A1V4IXP5_9CLOT</name>
<gene>
    <name evidence="1" type="ORF">CLORY_03510</name>
</gene>
<keyword evidence="2" id="KW-1185">Reference proteome</keyword>
<dbReference type="OrthoDB" id="1690725at2"/>
<sequence length="109" mass="12286">MSYRVQFTISDTEKEQLIAEAASEGYPNIAELCKVRALRGKSTYADLYKRMVKKIDSLPSGQKFFLRDLIDTPPTLLGRWLYDNVANGTIKGVKHLGNNGSDAEEYLKL</sequence>
<dbReference type="Proteomes" id="UP000190080">
    <property type="component" value="Unassembled WGS sequence"/>
</dbReference>
<reference evidence="1 2" key="1">
    <citation type="submission" date="2017-03" db="EMBL/GenBank/DDBJ databases">
        <title>Genome sequence of Clostridium oryzae DSM 28571.</title>
        <authorList>
            <person name="Poehlein A."/>
            <person name="Daniel R."/>
        </authorList>
    </citation>
    <scope>NUCLEOTIDE SEQUENCE [LARGE SCALE GENOMIC DNA]</scope>
    <source>
        <strain evidence="1 2">DSM 28571</strain>
    </source>
</reference>
<dbReference type="AlphaFoldDB" id="A0A1V4IXP5"/>
<dbReference type="STRING" id="1450648.CLORY_03510"/>
<organism evidence="1 2">
    <name type="scientific">Clostridium oryzae</name>
    <dbReference type="NCBI Taxonomy" id="1450648"/>
    <lineage>
        <taxon>Bacteria</taxon>
        <taxon>Bacillati</taxon>
        <taxon>Bacillota</taxon>
        <taxon>Clostridia</taxon>
        <taxon>Eubacteriales</taxon>
        <taxon>Clostridiaceae</taxon>
        <taxon>Clostridium</taxon>
    </lineage>
</organism>
<accession>A0A1V4IXP5</accession>
<proteinExistence type="predicted"/>
<dbReference type="EMBL" id="MZGV01000002">
    <property type="protein sequence ID" value="OPJ64842.1"/>
    <property type="molecule type" value="Genomic_DNA"/>
</dbReference>
<evidence type="ECO:0000313" key="1">
    <source>
        <dbReference type="EMBL" id="OPJ64842.1"/>
    </source>
</evidence>
<evidence type="ECO:0000313" key="2">
    <source>
        <dbReference type="Proteomes" id="UP000190080"/>
    </source>
</evidence>
<protein>
    <submittedName>
        <fullName evidence="1">Uncharacterized protein</fullName>
    </submittedName>
</protein>
<comment type="caution">
    <text evidence="1">The sequence shown here is derived from an EMBL/GenBank/DDBJ whole genome shotgun (WGS) entry which is preliminary data.</text>
</comment>